<dbReference type="Gene3D" id="1.10.1740.10">
    <property type="match status" value="1"/>
</dbReference>
<organism evidence="7 8">
    <name type="scientific">uncultured phage cr118_1</name>
    <dbReference type="NCBI Taxonomy" id="2772063"/>
    <lineage>
        <taxon>Viruses</taxon>
        <taxon>Duplodnaviria</taxon>
        <taxon>Heunggongvirae</taxon>
        <taxon>Uroviricota</taxon>
        <taxon>Caudoviricetes</taxon>
        <taxon>Crassvirales</taxon>
        <taxon>Suoliviridae</taxon>
        <taxon>Uncouvirinae</taxon>
        <taxon>Besingivirus</taxon>
        <taxon>Besingivirus coli</taxon>
    </lineage>
</organism>
<dbReference type="InterPro" id="IPR007627">
    <property type="entry name" value="RNA_pol_sigma70_r2"/>
</dbReference>
<dbReference type="GeneID" id="65128873"/>
<dbReference type="EMBL" id="MT774379">
    <property type="protein sequence ID" value="QOR58402.1"/>
    <property type="molecule type" value="Genomic_DNA"/>
</dbReference>
<dbReference type="NCBIfam" id="TIGR02937">
    <property type="entry name" value="sigma70-ECF"/>
    <property type="match status" value="1"/>
</dbReference>
<dbReference type="CDD" id="cd06171">
    <property type="entry name" value="Sigma70_r4"/>
    <property type="match status" value="1"/>
</dbReference>
<sequence length="179" mass="20952">MENAIELAKNGNNRAIAYLYNKYYKVVYNTLLYIVKDKNIATDLTSEVFIKAFNSLDKFYVNISFEMWLKTIANNKGIDFIRNTKHFLNDSIDNETSLFSLSYTDNSTPEDDLIKQEEIELLRKAIDRLPSKYKDLINLRINDNLSYTEIAKRKKISLNLVKSHLHKAKTRIINQLSNF</sequence>
<keyword evidence="2" id="KW-0805">Transcription regulation</keyword>
<feature type="domain" description="RNA polymerase sigma factor 70 region 4 type 2" evidence="6">
    <location>
        <begin position="120"/>
        <end position="171"/>
    </location>
</feature>
<evidence type="ECO:0000256" key="1">
    <source>
        <dbReference type="ARBA" id="ARBA00010641"/>
    </source>
</evidence>
<protein>
    <submittedName>
        <fullName evidence="7">RNA polymerase sigma-W factor</fullName>
    </submittedName>
</protein>
<dbReference type="SUPFAM" id="SSF88946">
    <property type="entry name" value="Sigma2 domain of RNA polymerase sigma factors"/>
    <property type="match status" value="1"/>
</dbReference>
<evidence type="ECO:0000259" key="6">
    <source>
        <dbReference type="Pfam" id="PF08281"/>
    </source>
</evidence>
<evidence type="ECO:0000256" key="3">
    <source>
        <dbReference type="ARBA" id="ARBA00023082"/>
    </source>
</evidence>
<dbReference type="InterPro" id="IPR039425">
    <property type="entry name" value="RNA_pol_sigma-70-like"/>
</dbReference>
<comment type="similarity">
    <text evidence="1">Belongs to the sigma-70 factor family. ECF subfamily.</text>
</comment>
<proteinExistence type="inferred from homology"/>
<evidence type="ECO:0000313" key="8">
    <source>
        <dbReference type="Proteomes" id="UP000594051"/>
    </source>
</evidence>
<dbReference type="InterPro" id="IPR013325">
    <property type="entry name" value="RNA_pol_sigma_r2"/>
</dbReference>
<dbReference type="KEGG" id="vg:65128873"/>
<dbReference type="SUPFAM" id="SSF88659">
    <property type="entry name" value="Sigma3 and sigma4 domains of RNA polymerase sigma factors"/>
    <property type="match status" value="1"/>
</dbReference>
<dbReference type="Pfam" id="PF04542">
    <property type="entry name" value="Sigma70_r2"/>
    <property type="match status" value="1"/>
</dbReference>
<dbReference type="InterPro" id="IPR014284">
    <property type="entry name" value="RNA_pol_sigma-70_dom"/>
</dbReference>
<name>A0A7M1RX00_9CAUD</name>
<dbReference type="GO" id="GO:0006352">
    <property type="term" value="P:DNA-templated transcription initiation"/>
    <property type="evidence" value="ECO:0007669"/>
    <property type="project" value="InterPro"/>
</dbReference>
<dbReference type="GO" id="GO:0016987">
    <property type="term" value="F:sigma factor activity"/>
    <property type="evidence" value="ECO:0007669"/>
    <property type="project" value="UniProtKB-KW"/>
</dbReference>
<dbReference type="InterPro" id="IPR013249">
    <property type="entry name" value="RNA_pol_sigma70_r4_t2"/>
</dbReference>
<dbReference type="PANTHER" id="PTHR43133">
    <property type="entry name" value="RNA POLYMERASE ECF-TYPE SIGMA FACTO"/>
    <property type="match status" value="1"/>
</dbReference>
<keyword evidence="4" id="KW-0804">Transcription</keyword>
<dbReference type="Gene3D" id="1.10.10.10">
    <property type="entry name" value="Winged helix-like DNA-binding domain superfamily/Winged helix DNA-binding domain"/>
    <property type="match status" value="1"/>
</dbReference>
<dbReference type="InterPro" id="IPR036388">
    <property type="entry name" value="WH-like_DNA-bd_sf"/>
</dbReference>
<accession>A0A7M1RX00</accession>
<dbReference type="RefSeq" id="YP_010110560.1">
    <property type="nucleotide sequence ID" value="NC_055872.1"/>
</dbReference>
<evidence type="ECO:0000256" key="2">
    <source>
        <dbReference type="ARBA" id="ARBA00023015"/>
    </source>
</evidence>
<feature type="domain" description="RNA polymerase sigma-70 region 2" evidence="5">
    <location>
        <begin position="19"/>
        <end position="85"/>
    </location>
</feature>
<evidence type="ECO:0000313" key="7">
    <source>
        <dbReference type="EMBL" id="QOR58402.1"/>
    </source>
</evidence>
<dbReference type="GO" id="GO:0003677">
    <property type="term" value="F:DNA binding"/>
    <property type="evidence" value="ECO:0007669"/>
    <property type="project" value="InterPro"/>
</dbReference>
<evidence type="ECO:0000256" key="4">
    <source>
        <dbReference type="ARBA" id="ARBA00023163"/>
    </source>
</evidence>
<dbReference type="Pfam" id="PF08281">
    <property type="entry name" value="Sigma70_r4_2"/>
    <property type="match status" value="1"/>
</dbReference>
<keyword evidence="8" id="KW-1185">Reference proteome</keyword>
<dbReference type="Proteomes" id="UP000594051">
    <property type="component" value="Segment"/>
</dbReference>
<dbReference type="InterPro" id="IPR013324">
    <property type="entry name" value="RNA_pol_sigma_r3/r4-like"/>
</dbReference>
<evidence type="ECO:0000259" key="5">
    <source>
        <dbReference type="Pfam" id="PF04542"/>
    </source>
</evidence>
<keyword evidence="3" id="KW-0731">Sigma factor</keyword>
<reference evidence="7 8" key="1">
    <citation type="submission" date="2020-07" db="EMBL/GenBank/DDBJ databases">
        <title>Taxonomic proposal: Crassvirales, a new order of highly abundant and diverse bacterial viruses.</title>
        <authorList>
            <person name="Shkoporov A.N."/>
            <person name="Stockdale S.R."/>
            <person name="Guerin E."/>
            <person name="Ross R.P."/>
            <person name="Hill C."/>
        </authorList>
    </citation>
    <scope>NUCLEOTIDE SEQUENCE [LARGE SCALE GENOMIC DNA]</scope>
</reference>
<dbReference type="PANTHER" id="PTHR43133:SF51">
    <property type="entry name" value="RNA POLYMERASE SIGMA FACTOR"/>
    <property type="match status" value="1"/>
</dbReference>